<dbReference type="AlphaFoldDB" id="A0A5D2ITL6"/>
<gene>
    <name evidence="2" type="ORF">ES332_D11G288300v1</name>
</gene>
<keyword evidence="3" id="KW-1185">Reference proteome</keyword>
<accession>A0A5D2ITL6</accession>
<dbReference type="Proteomes" id="UP000322667">
    <property type="component" value="Chromosome D11"/>
</dbReference>
<sequence length="167" mass="19519">MSLGVEVTEMGWDLSLRAQSRKTLAMNNVWLREEEEDWGWNKEAIQVLGPKTRDSRRSLGQNRNIDPILGFNLEGQSSIFKKDDFSYTLMDHDIQDRVLTVEEGKKRARGRVKTVLQKKRIAIWRKGTEKWEMLILFYRWLPRGKPTGHNKNFKLERPGFGEPTDGS</sequence>
<proteinExistence type="predicted"/>
<dbReference type="EMBL" id="CM017633">
    <property type="protein sequence ID" value="TYH45762.1"/>
    <property type="molecule type" value="Genomic_DNA"/>
</dbReference>
<feature type="region of interest" description="Disordered" evidence="1">
    <location>
        <begin position="148"/>
        <end position="167"/>
    </location>
</feature>
<reference evidence="2 3" key="1">
    <citation type="submission" date="2019-07" db="EMBL/GenBank/DDBJ databases">
        <title>WGS assembly of Gossypium tomentosum.</title>
        <authorList>
            <person name="Chen Z.J."/>
            <person name="Sreedasyam A."/>
            <person name="Ando A."/>
            <person name="Song Q."/>
            <person name="De L."/>
            <person name="Hulse-Kemp A."/>
            <person name="Ding M."/>
            <person name="Ye W."/>
            <person name="Kirkbride R."/>
            <person name="Jenkins J."/>
            <person name="Plott C."/>
            <person name="Lovell J."/>
            <person name="Lin Y.-M."/>
            <person name="Vaughn R."/>
            <person name="Liu B."/>
            <person name="Li W."/>
            <person name="Simpson S."/>
            <person name="Scheffler B."/>
            <person name="Saski C."/>
            <person name="Grover C."/>
            <person name="Hu G."/>
            <person name="Conover J."/>
            <person name="Carlson J."/>
            <person name="Shu S."/>
            <person name="Boston L."/>
            <person name="Williams M."/>
            <person name="Peterson D."/>
            <person name="Mcgee K."/>
            <person name="Jones D."/>
            <person name="Wendel J."/>
            <person name="Stelly D."/>
            <person name="Grimwood J."/>
            <person name="Schmutz J."/>
        </authorList>
    </citation>
    <scope>NUCLEOTIDE SEQUENCE [LARGE SCALE GENOMIC DNA]</scope>
    <source>
        <strain evidence="2">7179.01</strain>
    </source>
</reference>
<evidence type="ECO:0000313" key="3">
    <source>
        <dbReference type="Proteomes" id="UP000322667"/>
    </source>
</evidence>
<organism evidence="2 3">
    <name type="scientific">Gossypium tomentosum</name>
    <name type="common">Hawaiian cotton</name>
    <name type="synonym">Gossypium sandvicense</name>
    <dbReference type="NCBI Taxonomy" id="34277"/>
    <lineage>
        <taxon>Eukaryota</taxon>
        <taxon>Viridiplantae</taxon>
        <taxon>Streptophyta</taxon>
        <taxon>Embryophyta</taxon>
        <taxon>Tracheophyta</taxon>
        <taxon>Spermatophyta</taxon>
        <taxon>Magnoliopsida</taxon>
        <taxon>eudicotyledons</taxon>
        <taxon>Gunneridae</taxon>
        <taxon>Pentapetalae</taxon>
        <taxon>rosids</taxon>
        <taxon>malvids</taxon>
        <taxon>Malvales</taxon>
        <taxon>Malvaceae</taxon>
        <taxon>Malvoideae</taxon>
        <taxon>Gossypium</taxon>
    </lineage>
</organism>
<evidence type="ECO:0000256" key="1">
    <source>
        <dbReference type="SAM" id="MobiDB-lite"/>
    </source>
</evidence>
<protein>
    <submittedName>
        <fullName evidence="2">Uncharacterized protein</fullName>
    </submittedName>
</protein>
<evidence type="ECO:0000313" key="2">
    <source>
        <dbReference type="EMBL" id="TYH45762.1"/>
    </source>
</evidence>
<name>A0A5D2ITL6_GOSTO</name>